<dbReference type="InterPro" id="IPR036005">
    <property type="entry name" value="Creatinase/aminopeptidase-like"/>
</dbReference>
<dbReference type="EMBL" id="CP092863">
    <property type="protein sequence ID" value="UYV61500.1"/>
    <property type="molecule type" value="Genomic_DNA"/>
</dbReference>
<protein>
    <submittedName>
        <fullName evidence="2">BMS1</fullName>
    </submittedName>
</protein>
<sequence length="207" mass="22924">MDIILAVYYKEETEHLLGLLTPEDKILLDKFFDIIIKHVPNSPNGRDLSRFKAALSSDPDVPSERVYVDCHPLSEMALKGSTHIRVLDEEEIEGVRTASKLGREVLDIVAGALEVGITTDEIDLLVHEACIDRECYPSLSTTTASPSPAARIERGDLHGIPDLRPLQDGDLLNVDITVYHRGFHGDLNETFLIGHVDDVGKRLVHGL</sequence>
<evidence type="ECO:0000313" key="2">
    <source>
        <dbReference type="EMBL" id="UYV61500.1"/>
    </source>
</evidence>
<organism evidence="2 3">
    <name type="scientific">Cordylochernes scorpioides</name>
    <dbReference type="NCBI Taxonomy" id="51811"/>
    <lineage>
        <taxon>Eukaryota</taxon>
        <taxon>Metazoa</taxon>
        <taxon>Ecdysozoa</taxon>
        <taxon>Arthropoda</taxon>
        <taxon>Chelicerata</taxon>
        <taxon>Arachnida</taxon>
        <taxon>Pseudoscorpiones</taxon>
        <taxon>Cheliferoidea</taxon>
        <taxon>Chernetidae</taxon>
        <taxon>Cordylochernes</taxon>
    </lineage>
</organism>
<keyword evidence="3" id="KW-1185">Reference proteome</keyword>
<dbReference type="Pfam" id="PF00557">
    <property type="entry name" value="Peptidase_M24"/>
    <property type="match status" value="1"/>
</dbReference>
<feature type="domain" description="Peptidase M24" evidence="1">
    <location>
        <begin position="94"/>
        <end position="199"/>
    </location>
</feature>
<dbReference type="PANTHER" id="PTHR43330:SF7">
    <property type="entry name" value="METHIONINE AMINOPEPTIDASE 1"/>
    <property type="match status" value="1"/>
</dbReference>
<dbReference type="Gene3D" id="3.90.230.10">
    <property type="entry name" value="Creatinase/methionine aminopeptidase superfamily"/>
    <property type="match status" value="1"/>
</dbReference>
<dbReference type="Proteomes" id="UP001235939">
    <property type="component" value="Chromosome 01"/>
</dbReference>
<gene>
    <name evidence="2" type="ORF">LAZ67_1005075</name>
</gene>
<name>A0ABY6K2S3_9ARAC</name>
<dbReference type="SUPFAM" id="SSF55920">
    <property type="entry name" value="Creatinase/aminopeptidase"/>
    <property type="match status" value="1"/>
</dbReference>
<evidence type="ECO:0000313" key="3">
    <source>
        <dbReference type="Proteomes" id="UP001235939"/>
    </source>
</evidence>
<dbReference type="InterPro" id="IPR000994">
    <property type="entry name" value="Pept_M24"/>
</dbReference>
<evidence type="ECO:0000259" key="1">
    <source>
        <dbReference type="Pfam" id="PF00557"/>
    </source>
</evidence>
<accession>A0ABY6K2S3</accession>
<proteinExistence type="predicted"/>
<reference evidence="2 3" key="1">
    <citation type="submission" date="2022-01" db="EMBL/GenBank/DDBJ databases">
        <title>A chromosomal length assembly of Cordylochernes scorpioides.</title>
        <authorList>
            <person name="Zeh D."/>
            <person name="Zeh J."/>
        </authorList>
    </citation>
    <scope>NUCLEOTIDE SEQUENCE [LARGE SCALE GENOMIC DNA]</scope>
    <source>
        <strain evidence="2">IN4F17</strain>
        <tissue evidence="2">Whole Body</tissue>
    </source>
</reference>
<dbReference type="PANTHER" id="PTHR43330">
    <property type="entry name" value="METHIONINE AMINOPEPTIDASE"/>
    <property type="match status" value="1"/>
</dbReference>